<organism evidence="3 4">
    <name type="scientific">Arachis duranensis</name>
    <name type="common">Wild peanut</name>
    <dbReference type="NCBI Taxonomy" id="130453"/>
    <lineage>
        <taxon>Eukaryota</taxon>
        <taxon>Viridiplantae</taxon>
        <taxon>Streptophyta</taxon>
        <taxon>Embryophyta</taxon>
        <taxon>Tracheophyta</taxon>
        <taxon>Spermatophyta</taxon>
        <taxon>Magnoliopsida</taxon>
        <taxon>eudicotyledons</taxon>
        <taxon>Gunneridae</taxon>
        <taxon>Pentapetalae</taxon>
        <taxon>rosids</taxon>
        <taxon>fabids</taxon>
        <taxon>Fabales</taxon>
        <taxon>Fabaceae</taxon>
        <taxon>Papilionoideae</taxon>
        <taxon>50 kb inversion clade</taxon>
        <taxon>dalbergioids sensu lato</taxon>
        <taxon>Dalbergieae</taxon>
        <taxon>Pterocarpus clade</taxon>
        <taxon>Arachis</taxon>
    </lineage>
</organism>
<sequence length="726" mass="83884">MAKGAPKLQQSSQLVSLCKEREEFIKKAKNFRYDFATSFVEYLESLLKIGDALNRYVDQELVICVDCSNISLSEINQSEEEEEEEEKKCLWESTSCKFEYDDGDCCTYDHDFDSYVTSNVSSCSSTHHHDHNHHDSEDHSQRLDFANKIETPKCGNWFNDEPLEQPMCFVYHNDRFMHDSTNASTMFVEDPQKNGTERNNSTWDFLDPFGMEYDFNAYDHDINESVVREREGIPELEEESEAYEQSSTMSIVFDEKETENEAKIGEDAQSEAEKTTEQCSECPATATPVSISKIDLKEAMLEVNNEFKNLFDSGEELKSLMEVGKLPYKPKSSKLRAFASCVLRPIFPSVKTSLILSYMLYKPSRAKVLSMRNNVHTSFSDLSSTLEELYVWEKKLSGAVMVVEKLRIQYERQYKKLKDLDGRGSEFDKIDDTLASVKLLNSEIDVAISSIGLISRNIDGLRDNKLISELNKLIEGLIRLWKIMSDCHHKQFQAISMAKSHVHILDSGGKKMPSAKATLRLERIALNWSMCFSNFINTQKSLVKNLNDWLRKHIIQEEIENSENGVDPIFNLCNDWCHEIHKISETIVSEAISTFASNLHQLYEKQNEEQLLKVKVQHFLRDYKHMLKYYCDKNGIKSKQCSCFYKMKSSEDFMETEVPLLRESDEKLAASRVRLVEEKKRHQEAIKHVNDLASSCFQPGLFTIFEALETFCLENLKIYEQLKLPN</sequence>
<reference evidence="4" key="2">
    <citation type="submission" date="2025-08" db="UniProtKB">
        <authorList>
            <consortium name="RefSeq"/>
        </authorList>
    </citation>
    <scope>IDENTIFICATION</scope>
    <source>
        <tissue evidence="4">Whole plant</tissue>
    </source>
</reference>
<dbReference type="PANTHER" id="PTHR21450:SF43">
    <property type="entry name" value="DUF630 FAMILY PROTEIN"/>
    <property type="match status" value="1"/>
</dbReference>
<dbReference type="KEGG" id="adu:107463164"/>
<evidence type="ECO:0000313" key="3">
    <source>
        <dbReference type="Proteomes" id="UP000515211"/>
    </source>
</evidence>
<feature type="domain" description="DUF630" evidence="2">
    <location>
        <begin position="7"/>
        <end position="60"/>
    </location>
</feature>
<name>A0A9C6TJC6_ARADU</name>
<feature type="domain" description="DUF632" evidence="1">
    <location>
        <begin position="296"/>
        <end position="600"/>
    </location>
</feature>
<keyword evidence="3" id="KW-1185">Reference proteome</keyword>
<dbReference type="Pfam" id="PF04783">
    <property type="entry name" value="DUF630"/>
    <property type="match status" value="1"/>
</dbReference>
<dbReference type="RefSeq" id="XP_052109394.1">
    <property type="nucleotide sequence ID" value="XM_052253434.1"/>
</dbReference>
<dbReference type="PANTHER" id="PTHR21450">
    <property type="entry name" value="PROTEIN ALTERED PHOSPHATE STARVATION RESPONSE 1"/>
    <property type="match status" value="1"/>
</dbReference>
<evidence type="ECO:0000313" key="4">
    <source>
        <dbReference type="RefSeq" id="XP_052109394.1"/>
    </source>
</evidence>
<gene>
    <name evidence="4" type="primary">LOC107463164</name>
</gene>
<dbReference type="AlphaFoldDB" id="A0A9C6TJC6"/>
<dbReference type="InterPro" id="IPR006868">
    <property type="entry name" value="DUF630"/>
</dbReference>
<dbReference type="GeneID" id="107463164"/>
<protein>
    <submittedName>
        <fullName evidence="4">Nitrate regulatory gene2 protein-like</fullName>
    </submittedName>
</protein>
<proteinExistence type="predicted"/>
<evidence type="ECO:0000259" key="2">
    <source>
        <dbReference type="Pfam" id="PF04783"/>
    </source>
</evidence>
<dbReference type="Pfam" id="PF04782">
    <property type="entry name" value="DUF632"/>
    <property type="match status" value="1"/>
</dbReference>
<accession>A0A9C6TJC6</accession>
<dbReference type="Proteomes" id="UP000515211">
    <property type="component" value="Chromosome 8"/>
</dbReference>
<reference evidence="3" key="1">
    <citation type="journal article" date="2016" name="Nat. Genet.">
        <title>The genome sequences of Arachis duranensis and Arachis ipaensis, the diploid ancestors of cultivated peanut.</title>
        <authorList>
            <person name="Bertioli D.J."/>
            <person name="Cannon S.B."/>
            <person name="Froenicke L."/>
            <person name="Huang G."/>
            <person name="Farmer A.D."/>
            <person name="Cannon E.K."/>
            <person name="Liu X."/>
            <person name="Gao D."/>
            <person name="Clevenger J."/>
            <person name="Dash S."/>
            <person name="Ren L."/>
            <person name="Moretzsohn M.C."/>
            <person name="Shirasawa K."/>
            <person name="Huang W."/>
            <person name="Vidigal B."/>
            <person name="Abernathy B."/>
            <person name="Chu Y."/>
            <person name="Niederhuth C.E."/>
            <person name="Umale P."/>
            <person name="Araujo A.C."/>
            <person name="Kozik A."/>
            <person name="Kim K.D."/>
            <person name="Burow M.D."/>
            <person name="Varshney R.K."/>
            <person name="Wang X."/>
            <person name="Zhang X."/>
            <person name="Barkley N."/>
            <person name="Guimaraes P.M."/>
            <person name="Isobe S."/>
            <person name="Guo B."/>
            <person name="Liao B."/>
            <person name="Stalker H.T."/>
            <person name="Schmitz R.J."/>
            <person name="Scheffler B.E."/>
            <person name="Leal-Bertioli S.C."/>
            <person name="Xun X."/>
            <person name="Jackson S.A."/>
            <person name="Michelmore R."/>
            <person name="Ozias-Akins P."/>
        </authorList>
    </citation>
    <scope>NUCLEOTIDE SEQUENCE [LARGE SCALE GENOMIC DNA]</scope>
    <source>
        <strain evidence="3">cv. V14167</strain>
    </source>
</reference>
<evidence type="ECO:0000259" key="1">
    <source>
        <dbReference type="Pfam" id="PF04782"/>
    </source>
</evidence>
<dbReference type="InterPro" id="IPR006867">
    <property type="entry name" value="DUF632"/>
</dbReference>